<evidence type="ECO:0000313" key="8">
    <source>
        <dbReference type="Proteomes" id="UP000236488"/>
    </source>
</evidence>
<dbReference type="EMBL" id="PPEL01000086">
    <property type="protein sequence ID" value="PNV64553.1"/>
    <property type="molecule type" value="Genomic_DNA"/>
</dbReference>
<dbReference type="Proteomes" id="UP000789325">
    <property type="component" value="Unassembled WGS sequence"/>
</dbReference>
<dbReference type="InterPro" id="IPR009061">
    <property type="entry name" value="DNA-bd_dom_put_sf"/>
</dbReference>
<gene>
    <name evidence="7" type="ORF">C2L80_11290</name>
    <name evidence="6" type="ORF">K8V16_11095</name>
</gene>
<dbReference type="RefSeq" id="WP_103263224.1">
    <property type="nucleotide sequence ID" value="NZ_PPEL01000086.1"/>
</dbReference>
<evidence type="ECO:0000259" key="5">
    <source>
        <dbReference type="PROSITE" id="PS50937"/>
    </source>
</evidence>
<comment type="caution">
    <text evidence="7">The sequence shown here is derived from an EMBL/GenBank/DDBJ whole genome shotgun (WGS) entry which is preliminary data.</text>
</comment>
<feature type="domain" description="HTH merR-type" evidence="5">
    <location>
        <begin position="6"/>
        <end position="77"/>
    </location>
</feature>
<dbReference type="PROSITE" id="PS50937">
    <property type="entry name" value="HTH_MERR_2"/>
    <property type="match status" value="1"/>
</dbReference>
<dbReference type="AlphaFoldDB" id="A0A2K2U2K0"/>
<evidence type="ECO:0000256" key="2">
    <source>
        <dbReference type="ARBA" id="ARBA00023015"/>
    </source>
</evidence>
<keyword evidence="3" id="KW-0238">DNA-binding</keyword>
<keyword evidence="1" id="KW-0678">Repressor</keyword>
<evidence type="ECO:0000256" key="1">
    <source>
        <dbReference type="ARBA" id="ARBA00022491"/>
    </source>
</evidence>
<sequence>MAEPRLYDIKDAARYLEVAPSTLRYWESQGLVRARRNRGNDYRQYSLHDLIEASEIAFYRKLGVPVRELEGYRALSARGLDEALARTEDDVERRIAQLEATRARLSRQRALNAEAARLARQGMRPDAPGIARLDAIDYDEAGPWRLLVEEPWRYGVLVDAAHPNEIREAVADASPSEAGAATGTCGGAACALWRRSPGHTARTCLECLLKVAPALSESNARELFDKARGQGVEPVLIVGSYLLTATDDAGRWDFHRAWVVGESAA</sequence>
<dbReference type="GO" id="GO:0003700">
    <property type="term" value="F:DNA-binding transcription factor activity"/>
    <property type="evidence" value="ECO:0007669"/>
    <property type="project" value="InterPro"/>
</dbReference>
<keyword evidence="2" id="KW-0805">Transcription regulation</keyword>
<dbReference type="PANTHER" id="PTHR30204:SF69">
    <property type="entry name" value="MERR-FAMILY TRANSCRIPTIONAL REGULATOR"/>
    <property type="match status" value="1"/>
</dbReference>
<evidence type="ECO:0000256" key="3">
    <source>
        <dbReference type="ARBA" id="ARBA00023125"/>
    </source>
</evidence>
<reference evidence="6" key="2">
    <citation type="journal article" date="2021" name="PeerJ">
        <title>Extensive microbial diversity within the chicken gut microbiome revealed by metagenomics and culture.</title>
        <authorList>
            <person name="Gilroy R."/>
            <person name="Ravi A."/>
            <person name="Getino M."/>
            <person name="Pursley I."/>
            <person name="Horton D.L."/>
            <person name="Alikhan N.F."/>
            <person name="Baker D."/>
            <person name="Gharbi K."/>
            <person name="Hall N."/>
            <person name="Watson M."/>
            <person name="Adriaenssens E.M."/>
            <person name="Foster-Nyarko E."/>
            <person name="Jarju S."/>
            <person name="Secka A."/>
            <person name="Antonio M."/>
            <person name="Oren A."/>
            <person name="Chaudhuri R.R."/>
            <person name="La Ragione R."/>
            <person name="Hildebrand F."/>
            <person name="Pallen M.J."/>
        </authorList>
    </citation>
    <scope>NUCLEOTIDE SEQUENCE</scope>
    <source>
        <strain evidence="6">USAMLcec12-2067</strain>
    </source>
</reference>
<evidence type="ECO:0000313" key="7">
    <source>
        <dbReference type="EMBL" id="PNV64553.1"/>
    </source>
</evidence>
<name>A0A2K2U2K0_9ACTN</name>
<keyword evidence="4" id="KW-0804">Transcription</keyword>
<dbReference type="InterPro" id="IPR000551">
    <property type="entry name" value="MerR-type_HTH_dom"/>
</dbReference>
<dbReference type="InterPro" id="IPR047057">
    <property type="entry name" value="MerR_fam"/>
</dbReference>
<reference evidence="6" key="3">
    <citation type="submission" date="2021-09" db="EMBL/GenBank/DDBJ databases">
        <authorList>
            <person name="Gilroy R."/>
        </authorList>
    </citation>
    <scope>NUCLEOTIDE SEQUENCE</scope>
    <source>
        <strain evidence="6">USAMLcec12-2067</strain>
    </source>
</reference>
<organism evidence="7 8">
    <name type="scientific">Rubneribacter badeniensis</name>
    <dbReference type="NCBI Taxonomy" id="2070688"/>
    <lineage>
        <taxon>Bacteria</taxon>
        <taxon>Bacillati</taxon>
        <taxon>Actinomycetota</taxon>
        <taxon>Coriobacteriia</taxon>
        <taxon>Eggerthellales</taxon>
        <taxon>Eggerthellaceae</taxon>
        <taxon>Rubneribacter</taxon>
    </lineage>
</organism>
<evidence type="ECO:0000313" key="6">
    <source>
        <dbReference type="EMBL" id="HJH44324.1"/>
    </source>
</evidence>
<accession>A0A2K2U2K0</accession>
<dbReference type="PANTHER" id="PTHR30204">
    <property type="entry name" value="REDOX-CYCLING DRUG-SENSING TRANSCRIPTIONAL ACTIVATOR SOXR"/>
    <property type="match status" value="1"/>
</dbReference>
<reference evidence="7 8" key="1">
    <citation type="journal article" date="2018" name="Int. J. Syst. Evol. Microbiol.">
        <title>Rubneribacter badeniensis gen. nov., sp. nov. and Enteroscipio rubneri gen. nov., sp. nov., new members of the Eggerthellaceae isolated from human faeces.</title>
        <authorList>
            <person name="Danylec N."/>
            <person name="Gobl A."/>
            <person name="Stoll D.A."/>
            <person name="Hetzer B."/>
            <person name="Kulling S.E."/>
            <person name="Huch M."/>
        </authorList>
    </citation>
    <scope>NUCLEOTIDE SEQUENCE [LARGE SCALE GENOMIC DNA]</scope>
    <source>
        <strain evidence="7 8">ResAG-85</strain>
    </source>
</reference>
<dbReference type="Gene3D" id="1.10.1660.10">
    <property type="match status" value="1"/>
</dbReference>
<evidence type="ECO:0000256" key="4">
    <source>
        <dbReference type="ARBA" id="ARBA00023163"/>
    </source>
</evidence>
<protein>
    <submittedName>
        <fullName evidence="7">MerR family transcriptional regulator</fullName>
    </submittedName>
</protein>
<keyword evidence="8" id="KW-1185">Reference proteome</keyword>
<dbReference type="Proteomes" id="UP000236488">
    <property type="component" value="Unassembled WGS sequence"/>
</dbReference>
<dbReference type="GO" id="GO:0003677">
    <property type="term" value="F:DNA binding"/>
    <property type="evidence" value="ECO:0007669"/>
    <property type="project" value="UniProtKB-KW"/>
</dbReference>
<dbReference type="CDD" id="cd00592">
    <property type="entry name" value="HTH_MerR-like"/>
    <property type="match status" value="1"/>
</dbReference>
<dbReference type="SMART" id="SM00422">
    <property type="entry name" value="HTH_MERR"/>
    <property type="match status" value="1"/>
</dbReference>
<proteinExistence type="predicted"/>
<dbReference type="SUPFAM" id="SSF46955">
    <property type="entry name" value="Putative DNA-binding domain"/>
    <property type="match status" value="1"/>
</dbReference>
<dbReference type="Pfam" id="PF13411">
    <property type="entry name" value="MerR_1"/>
    <property type="match status" value="1"/>
</dbReference>
<dbReference type="EMBL" id="DYZL01000221">
    <property type="protein sequence ID" value="HJH44324.1"/>
    <property type="molecule type" value="Genomic_DNA"/>
</dbReference>